<dbReference type="InterPro" id="IPR017900">
    <property type="entry name" value="4Fe4S_Fe_S_CS"/>
</dbReference>
<protein>
    <submittedName>
        <fullName evidence="9">Periplasmic nitrate reductase maturation protein NapF</fullName>
    </submittedName>
</protein>
<dbReference type="Gene3D" id="3.30.70.20">
    <property type="match status" value="2"/>
</dbReference>
<dbReference type="PROSITE" id="PS00198">
    <property type="entry name" value="4FE4S_FER_1"/>
    <property type="match status" value="2"/>
</dbReference>
<dbReference type="PANTHER" id="PTHR43687">
    <property type="entry name" value="ADENYLYLSULFATE REDUCTASE, BETA SUBUNIT"/>
    <property type="match status" value="1"/>
</dbReference>
<keyword evidence="10" id="KW-1185">Reference proteome</keyword>
<dbReference type="NCBIfam" id="TIGR00402">
    <property type="entry name" value="napF"/>
    <property type="match status" value="1"/>
</dbReference>
<keyword evidence="7" id="KW-0411">Iron-sulfur</keyword>
<dbReference type="InterPro" id="IPR004496">
    <property type="entry name" value="NapF"/>
</dbReference>
<reference evidence="9 10" key="1">
    <citation type="submission" date="2018-04" db="EMBL/GenBank/DDBJ databases">
        <title>Genomic Encyclopedia of Archaeal and Bacterial Type Strains, Phase II (KMG-II): from individual species to whole genera.</title>
        <authorList>
            <person name="Goeker M."/>
        </authorList>
    </citation>
    <scope>NUCLEOTIDE SEQUENCE [LARGE SCALE GENOMIC DNA]</scope>
    <source>
        <strain evidence="9 10">DSM 18064</strain>
    </source>
</reference>
<dbReference type="OrthoDB" id="9800445at2"/>
<evidence type="ECO:0000256" key="6">
    <source>
        <dbReference type="ARBA" id="ARBA00023004"/>
    </source>
</evidence>
<evidence type="ECO:0000256" key="2">
    <source>
        <dbReference type="ARBA" id="ARBA00022485"/>
    </source>
</evidence>
<proteinExistence type="predicted"/>
<evidence type="ECO:0000256" key="4">
    <source>
        <dbReference type="ARBA" id="ARBA00022737"/>
    </source>
</evidence>
<evidence type="ECO:0000313" key="10">
    <source>
        <dbReference type="Proteomes" id="UP000243859"/>
    </source>
</evidence>
<keyword evidence="1" id="KW-0813">Transport</keyword>
<name>A0A2T5BWD2_9RHOB</name>
<dbReference type="EMBL" id="QAAA01000001">
    <property type="protein sequence ID" value="PTN03965.1"/>
    <property type="molecule type" value="Genomic_DNA"/>
</dbReference>
<dbReference type="InterPro" id="IPR050572">
    <property type="entry name" value="Fe-S_Ferredoxin"/>
</dbReference>
<dbReference type="GO" id="GO:0051539">
    <property type="term" value="F:4 iron, 4 sulfur cluster binding"/>
    <property type="evidence" value="ECO:0007669"/>
    <property type="project" value="UniProtKB-KW"/>
</dbReference>
<evidence type="ECO:0000256" key="1">
    <source>
        <dbReference type="ARBA" id="ARBA00022448"/>
    </source>
</evidence>
<dbReference type="CDD" id="cd10564">
    <property type="entry name" value="NapF_like"/>
    <property type="match status" value="1"/>
</dbReference>
<comment type="caution">
    <text evidence="9">The sequence shown here is derived from an EMBL/GenBank/DDBJ whole genome shotgun (WGS) entry which is preliminary data.</text>
</comment>
<organism evidence="9 10">
    <name type="scientific">Rhodovulum imhoffii</name>
    <dbReference type="NCBI Taxonomy" id="365340"/>
    <lineage>
        <taxon>Bacteria</taxon>
        <taxon>Pseudomonadati</taxon>
        <taxon>Pseudomonadota</taxon>
        <taxon>Alphaproteobacteria</taxon>
        <taxon>Rhodobacterales</taxon>
        <taxon>Paracoccaceae</taxon>
        <taxon>Rhodovulum</taxon>
    </lineage>
</organism>
<keyword evidence="4" id="KW-0677">Repeat</keyword>
<dbReference type="InterPro" id="IPR017896">
    <property type="entry name" value="4Fe4S_Fe-S-bd"/>
</dbReference>
<dbReference type="Pfam" id="PF12838">
    <property type="entry name" value="Fer4_7"/>
    <property type="match status" value="2"/>
</dbReference>
<evidence type="ECO:0000256" key="7">
    <source>
        <dbReference type="ARBA" id="ARBA00023014"/>
    </source>
</evidence>
<dbReference type="RefSeq" id="WP_146159664.1">
    <property type="nucleotide sequence ID" value="NZ_NHSI01000066.1"/>
</dbReference>
<accession>A0A2T5BWD2</accession>
<keyword evidence="6" id="KW-0408">Iron</keyword>
<dbReference type="PROSITE" id="PS51379">
    <property type="entry name" value="4FE4S_FER_2"/>
    <property type="match status" value="3"/>
</dbReference>
<feature type="domain" description="4Fe-4S ferredoxin-type" evidence="8">
    <location>
        <begin position="42"/>
        <end position="75"/>
    </location>
</feature>
<evidence type="ECO:0000256" key="5">
    <source>
        <dbReference type="ARBA" id="ARBA00022982"/>
    </source>
</evidence>
<dbReference type="SUPFAM" id="SSF54862">
    <property type="entry name" value="4Fe-4S ferredoxins"/>
    <property type="match status" value="1"/>
</dbReference>
<keyword evidence="5" id="KW-0249">Electron transport</keyword>
<feature type="domain" description="4Fe-4S ferredoxin-type" evidence="8">
    <location>
        <begin position="76"/>
        <end position="107"/>
    </location>
</feature>
<dbReference type="AlphaFoldDB" id="A0A2T5BWD2"/>
<keyword evidence="2" id="KW-0004">4Fe-4S</keyword>
<evidence type="ECO:0000256" key="3">
    <source>
        <dbReference type="ARBA" id="ARBA00022723"/>
    </source>
</evidence>
<evidence type="ECO:0000313" key="9">
    <source>
        <dbReference type="EMBL" id="PTN03965.1"/>
    </source>
</evidence>
<feature type="domain" description="4Fe-4S ferredoxin-type" evidence="8">
    <location>
        <begin position="150"/>
        <end position="179"/>
    </location>
</feature>
<dbReference type="PANTHER" id="PTHR43687:SF6">
    <property type="entry name" value="L-ASPARTATE SEMIALDEHYDE SULFURTRANSFERASE IRON-SULFUR SUBUNIT"/>
    <property type="match status" value="1"/>
</dbReference>
<dbReference type="Proteomes" id="UP000243859">
    <property type="component" value="Unassembled WGS sequence"/>
</dbReference>
<keyword evidence="3" id="KW-0479">Metal-binding</keyword>
<gene>
    <name evidence="9" type="ORF">C8N32_101162</name>
</gene>
<sequence length="188" mass="20015">MMAPTRLARVKPDRGLSVTESRRLKRQEQQVAWRRRGAGFVRPPWTDEGRVRALCTSCGDCIAACPEAILRAGPARTPIVDFLENSCTFCRDCAAACGEGVFRDETQTPWTLTARLGAACLLRMGVSCRSCTDACDAHALRFDLRAGPVGAIHVDHDACTGCGACVGVCPAGAVTMAYGAAPRVEAAE</sequence>
<evidence type="ECO:0000259" key="8">
    <source>
        <dbReference type="PROSITE" id="PS51379"/>
    </source>
</evidence>
<dbReference type="GO" id="GO:0046872">
    <property type="term" value="F:metal ion binding"/>
    <property type="evidence" value="ECO:0007669"/>
    <property type="project" value="UniProtKB-KW"/>
</dbReference>